<dbReference type="EMBL" id="DXCV01000048">
    <property type="protein sequence ID" value="HIY88467.1"/>
    <property type="molecule type" value="Genomic_DNA"/>
</dbReference>
<accession>A0A9D1ZIT3</accession>
<reference evidence="2" key="2">
    <citation type="submission" date="2021-04" db="EMBL/GenBank/DDBJ databases">
        <authorList>
            <person name="Gilroy R."/>
        </authorList>
    </citation>
    <scope>NUCLEOTIDE SEQUENCE</scope>
    <source>
        <strain evidence="2">Gambia2-208</strain>
    </source>
</reference>
<sequence length="154" mass="17651">MKLINLGSHTLQEVNNFRFRPTRIDHLLELAAFLPVLANWIYILYRYREAGGDLPSELYASGVTALIIFLLLGVTGYCPLRYINFPFRVGRHNVAYQCALALRMIRVLNILSSLHFLFISLSIYHPWAYIGKAVSLGLLTLVLVGYMVLAWRHK</sequence>
<feature type="transmembrane region" description="Helical" evidence="1">
    <location>
        <begin position="129"/>
        <end position="151"/>
    </location>
</feature>
<evidence type="ECO:0000313" key="3">
    <source>
        <dbReference type="Proteomes" id="UP000886851"/>
    </source>
</evidence>
<feature type="transmembrane region" description="Helical" evidence="1">
    <location>
        <begin position="100"/>
        <end position="123"/>
    </location>
</feature>
<comment type="caution">
    <text evidence="2">The sequence shown here is derived from an EMBL/GenBank/DDBJ whole genome shotgun (WGS) entry which is preliminary data.</text>
</comment>
<gene>
    <name evidence="2" type="ORF">H9824_07175</name>
</gene>
<keyword evidence="1" id="KW-1133">Transmembrane helix</keyword>
<keyword evidence="1" id="KW-0812">Transmembrane</keyword>
<feature type="transmembrane region" description="Helical" evidence="1">
    <location>
        <begin position="59"/>
        <end position="80"/>
    </location>
</feature>
<keyword evidence="1" id="KW-0472">Membrane</keyword>
<protein>
    <submittedName>
        <fullName evidence="2">Uncharacterized protein</fullName>
    </submittedName>
</protein>
<dbReference type="Proteomes" id="UP000886851">
    <property type="component" value="Unassembled WGS sequence"/>
</dbReference>
<reference evidence="2" key="1">
    <citation type="journal article" date="2021" name="PeerJ">
        <title>Extensive microbial diversity within the chicken gut microbiome revealed by metagenomics and culture.</title>
        <authorList>
            <person name="Gilroy R."/>
            <person name="Ravi A."/>
            <person name="Getino M."/>
            <person name="Pursley I."/>
            <person name="Horton D.L."/>
            <person name="Alikhan N.F."/>
            <person name="Baker D."/>
            <person name="Gharbi K."/>
            <person name="Hall N."/>
            <person name="Watson M."/>
            <person name="Adriaenssens E.M."/>
            <person name="Foster-Nyarko E."/>
            <person name="Jarju S."/>
            <person name="Secka A."/>
            <person name="Antonio M."/>
            <person name="Oren A."/>
            <person name="Chaudhuri R.R."/>
            <person name="La Ragione R."/>
            <person name="Hildebrand F."/>
            <person name="Pallen M.J."/>
        </authorList>
    </citation>
    <scope>NUCLEOTIDE SEQUENCE</scope>
    <source>
        <strain evidence="2">Gambia2-208</strain>
    </source>
</reference>
<feature type="transmembrane region" description="Helical" evidence="1">
    <location>
        <begin position="27"/>
        <end position="47"/>
    </location>
</feature>
<evidence type="ECO:0000256" key="1">
    <source>
        <dbReference type="SAM" id="Phobius"/>
    </source>
</evidence>
<evidence type="ECO:0000313" key="2">
    <source>
        <dbReference type="EMBL" id="HIY88467.1"/>
    </source>
</evidence>
<name>A0A9D1ZIT3_9BACE</name>
<organism evidence="2 3">
    <name type="scientific">Candidatus Bacteroides pullicola</name>
    <dbReference type="NCBI Taxonomy" id="2838475"/>
    <lineage>
        <taxon>Bacteria</taxon>
        <taxon>Pseudomonadati</taxon>
        <taxon>Bacteroidota</taxon>
        <taxon>Bacteroidia</taxon>
        <taxon>Bacteroidales</taxon>
        <taxon>Bacteroidaceae</taxon>
        <taxon>Bacteroides</taxon>
    </lineage>
</organism>
<dbReference type="AlphaFoldDB" id="A0A9D1ZIT3"/>
<proteinExistence type="predicted"/>